<evidence type="ECO:0000313" key="2">
    <source>
        <dbReference type="Proteomes" id="UP000032180"/>
    </source>
</evidence>
<accession>A0A0D9W4D2</accession>
<dbReference type="HOGENOM" id="CLU_2416480_0_0_1"/>
<proteinExistence type="predicted"/>
<dbReference type="Gramene" id="LPERR04G07700.2">
    <property type="protein sequence ID" value="LPERR04G07700.2"/>
    <property type="gene ID" value="LPERR04G07700"/>
</dbReference>
<dbReference type="Proteomes" id="UP000032180">
    <property type="component" value="Chromosome 4"/>
</dbReference>
<dbReference type="AlphaFoldDB" id="A0A0D9W4D2"/>
<reference evidence="1" key="3">
    <citation type="submission" date="2015-04" db="UniProtKB">
        <authorList>
            <consortium name="EnsemblPlants"/>
        </authorList>
    </citation>
    <scope>IDENTIFICATION</scope>
</reference>
<name>A0A0D9W4D2_9ORYZ</name>
<reference evidence="1 2" key="1">
    <citation type="submission" date="2012-08" db="EMBL/GenBank/DDBJ databases">
        <title>Oryza genome evolution.</title>
        <authorList>
            <person name="Wing R.A."/>
        </authorList>
    </citation>
    <scope>NUCLEOTIDE SEQUENCE</scope>
</reference>
<reference evidence="2" key="2">
    <citation type="submission" date="2013-12" db="EMBL/GenBank/DDBJ databases">
        <authorList>
            <person name="Yu Y."/>
            <person name="Lee S."/>
            <person name="de Baynast K."/>
            <person name="Wissotski M."/>
            <person name="Liu L."/>
            <person name="Talag J."/>
            <person name="Goicoechea J."/>
            <person name="Angelova A."/>
            <person name="Jetty R."/>
            <person name="Kudrna D."/>
            <person name="Golser W."/>
            <person name="Rivera L."/>
            <person name="Zhang J."/>
            <person name="Wing R."/>
        </authorList>
    </citation>
    <scope>NUCLEOTIDE SEQUENCE</scope>
</reference>
<organism evidence="1 2">
    <name type="scientific">Leersia perrieri</name>
    <dbReference type="NCBI Taxonomy" id="77586"/>
    <lineage>
        <taxon>Eukaryota</taxon>
        <taxon>Viridiplantae</taxon>
        <taxon>Streptophyta</taxon>
        <taxon>Embryophyta</taxon>
        <taxon>Tracheophyta</taxon>
        <taxon>Spermatophyta</taxon>
        <taxon>Magnoliopsida</taxon>
        <taxon>Liliopsida</taxon>
        <taxon>Poales</taxon>
        <taxon>Poaceae</taxon>
        <taxon>BOP clade</taxon>
        <taxon>Oryzoideae</taxon>
        <taxon>Oryzeae</taxon>
        <taxon>Oryzinae</taxon>
        <taxon>Leersia</taxon>
    </lineage>
</organism>
<dbReference type="EnsemblPlants" id="LPERR04G07700.2">
    <property type="protein sequence ID" value="LPERR04G07700.2"/>
    <property type="gene ID" value="LPERR04G07700"/>
</dbReference>
<evidence type="ECO:0000313" key="1">
    <source>
        <dbReference type="EnsemblPlants" id="LPERR04G07700.2"/>
    </source>
</evidence>
<protein>
    <submittedName>
        <fullName evidence="1">Uncharacterized protein</fullName>
    </submittedName>
</protein>
<sequence>MVTLLHRSFCHPFACLLMLPYTKACKLILYNLMSSFLTLFQRNQIKKNPAGRTGKGREGRRCGCRWLGLDDDAQRGAAAWMSARGGRVEQRP</sequence>
<keyword evidence="2" id="KW-1185">Reference proteome</keyword>